<dbReference type="AlphaFoldDB" id="A0A0G4NJ92"/>
<dbReference type="GO" id="GO:0046872">
    <property type="term" value="F:metal ion binding"/>
    <property type="evidence" value="ECO:0007669"/>
    <property type="project" value="UniProtKB-KW"/>
</dbReference>
<keyword evidence="3" id="KW-0805">Transcription regulation</keyword>
<evidence type="ECO:0000256" key="1">
    <source>
        <dbReference type="ARBA" id="ARBA00022723"/>
    </source>
</evidence>
<feature type="non-terminal residue" evidence="7">
    <location>
        <position position="121"/>
    </location>
</feature>
<protein>
    <submittedName>
        <fullName evidence="7">Uncharacterized protein</fullName>
    </submittedName>
</protein>
<dbReference type="InterPro" id="IPR051615">
    <property type="entry name" value="Transcr_Regulatory_Elem"/>
</dbReference>
<evidence type="ECO:0000256" key="2">
    <source>
        <dbReference type="ARBA" id="ARBA00022833"/>
    </source>
</evidence>
<evidence type="ECO:0000313" key="7">
    <source>
        <dbReference type="EMBL" id="CRK46547.1"/>
    </source>
</evidence>
<keyword evidence="4" id="KW-0238">DNA-binding</keyword>
<evidence type="ECO:0000256" key="6">
    <source>
        <dbReference type="ARBA" id="ARBA00023242"/>
    </source>
</evidence>
<accession>A0A0G4NJ92</accession>
<gene>
    <name evidence="7" type="ORF">BN1723_020069</name>
</gene>
<evidence type="ECO:0000256" key="3">
    <source>
        <dbReference type="ARBA" id="ARBA00023015"/>
    </source>
</evidence>
<dbReference type="Proteomes" id="UP000045706">
    <property type="component" value="Unassembled WGS sequence"/>
</dbReference>
<keyword evidence="2" id="KW-0862">Zinc</keyword>
<dbReference type="PANTHER" id="PTHR31313">
    <property type="entry name" value="TY1 ENHANCER ACTIVATOR"/>
    <property type="match status" value="1"/>
</dbReference>
<evidence type="ECO:0000256" key="4">
    <source>
        <dbReference type="ARBA" id="ARBA00023125"/>
    </source>
</evidence>
<keyword evidence="1" id="KW-0479">Metal-binding</keyword>
<keyword evidence="6" id="KW-0539">Nucleus</keyword>
<dbReference type="CDD" id="cd12148">
    <property type="entry name" value="fungal_TF_MHR"/>
    <property type="match status" value="1"/>
</dbReference>
<dbReference type="PANTHER" id="PTHR31313:SF81">
    <property type="entry name" value="TY1 ENHANCER ACTIVATOR"/>
    <property type="match status" value="1"/>
</dbReference>
<keyword evidence="5" id="KW-0804">Transcription</keyword>
<dbReference type="EMBL" id="CVQI01035819">
    <property type="protein sequence ID" value="CRK46547.1"/>
    <property type="molecule type" value="Genomic_DNA"/>
</dbReference>
<organism evidence="7 8">
    <name type="scientific">Verticillium longisporum</name>
    <name type="common">Verticillium dahliae var. longisporum</name>
    <dbReference type="NCBI Taxonomy" id="100787"/>
    <lineage>
        <taxon>Eukaryota</taxon>
        <taxon>Fungi</taxon>
        <taxon>Dikarya</taxon>
        <taxon>Ascomycota</taxon>
        <taxon>Pezizomycotina</taxon>
        <taxon>Sordariomycetes</taxon>
        <taxon>Hypocreomycetidae</taxon>
        <taxon>Glomerellales</taxon>
        <taxon>Plectosphaerellaceae</taxon>
        <taxon>Verticillium</taxon>
    </lineage>
</organism>
<reference evidence="8" key="1">
    <citation type="submission" date="2015-05" db="EMBL/GenBank/DDBJ databases">
        <authorList>
            <person name="Fogelqvist Johan"/>
        </authorList>
    </citation>
    <scope>NUCLEOTIDE SEQUENCE [LARGE SCALE GENOMIC DNA]</scope>
</reference>
<proteinExistence type="predicted"/>
<evidence type="ECO:0000256" key="5">
    <source>
        <dbReference type="ARBA" id="ARBA00023163"/>
    </source>
</evidence>
<dbReference type="GO" id="GO:0003677">
    <property type="term" value="F:DNA binding"/>
    <property type="evidence" value="ECO:0007669"/>
    <property type="project" value="UniProtKB-KW"/>
</dbReference>
<sequence>MFFHLQYIHLFRPFLKYTPAASPLPSHVSPRRICTANAGAISKLMRLYKKTWNLRQICNIAVYMVHSACTIHMLNLPEKTARRDITHGVKHLEEIAEDWPCARRTLGIISVLGRKWNVELP</sequence>
<evidence type="ECO:0000313" key="8">
    <source>
        <dbReference type="Proteomes" id="UP000045706"/>
    </source>
</evidence>
<name>A0A0G4NJ92_VERLO</name>